<accession>A0ABM1A9Q0</accession>
<feature type="transmembrane region" description="Helical" evidence="5">
    <location>
        <begin position="6"/>
        <end position="24"/>
    </location>
</feature>
<feature type="transmembrane region" description="Helical" evidence="5">
    <location>
        <begin position="234"/>
        <end position="257"/>
    </location>
</feature>
<evidence type="ECO:0000313" key="6">
    <source>
        <dbReference type="Proteomes" id="UP000694888"/>
    </source>
</evidence>
<keyword evidence="4 5" id="KW-0472">Membrane</keyword>
<dbReference type="RefSeq" id="XP_012943506.1">
    <property type="nucleotide sequence ID" value="XM_013088052.1"/>
</dbReference>
<gene>
    <name evidence="7" type="primary">LOC101847373</name>
</gene>
<organism evidence="6 7">
    <name type="scientific">Aplysia californica</name>
    <name type="common">California sea hare</name>
    <dbReference type="NCBI Taxonomy" id="6500"/>
    <lineage>
        <taxon>Eukaryota</taxon>
        <taxon>Metazoa</taxon>
        <taxon>Spiralia</taxon>
        <taxon>Lophotrochozoa</taxon>
        <taxon>Mollusca</taxon>
        <taxon>Gastropoda</taxon>
        <taxon>Heterobranchia</taxon>
        <taxon>Euthyneura</taxon>
        <taxon>Tectipleura</taxon>
        <taxon>Aplysiida</taxon>
        <taxon>Aplysioidea</taxon>
        <taxon>Aplysiidae</taxon>
        <taxon>Aplysia</taxon>
    </lineage>
</organism>
<feature type="transmembrane region" description="Helical" evidence="5">
    <location>
        <begin position="297"/>
        <end position="316"/>
    </location>
</feature>
<dbReference type="PANTHER" id="PTHR11040">
    <property type="entry name" value="ZINC/IRON TRANSPORTER"/>
    <property type="match status" value="1"/>
</dbReference>
<evidence type="ECO:0000256" key="3">
    <source>
        <dbReference type="ARBA" id="ARBA00022989"/>
    </source>
</evidence>
<feature type="transmembrane region" description="Helical" evidence="5">
    <location>
        <begin position="264"/>
        <end position="285"/>
    </location>
</feature>
<keyword evidence="6" id="KW-1185">Reference proteome</keyword>
<evidence type="ECO:0000256" key="5">
    <source>
        <dbReference type="SAM" id="Phobius"/>
    </source>
</evidence>
<dbReference type="Pfam" id="PF02535">
    <property type="entry name" value="Zip"/>
    <property type="match status" value="1"/>
</dbReference>
<feature type="transmembrane region" description="Helical" evidence="5">
    <location>
        <begin position="45"/>
        <end position="66"/>
    </location>
</feature>
<protein>
    <submittedName>
        <fullName evidence="7">Protein zntD</fullName>
    </submittedName>
</protein>
<evidence type="ECO:0000256" key="1">
    <source>
        <dbReference type="ARBA" id="ARBA00004141"/>
    </source>
</evidence>
<evidence type="ECO:0000313" key="7">
    <source>
        <dbReference type="RefSeq" id="XP_012943506.1"/>
    </source>
</evidence>
<dbReference type="Proteomes" id="UP000694888">
    <property type="component" value="Unplaced"/>
</dbReference>
<feature type="transmembrane region" description="Helical" evidence="5">
    <location>
        <begin position="204"/>
        <end position="222"/>
    </location>
</feature>
<name>A0ABM1A9Q0_APLCA</name>
<keyword evidence="3 5" id="KW-1133">Transmembrane helix</keyword>
<dbReference type="PANTHER" id="PTHR11040:SF140">
    <property type="entry name" value="ZRT (ZRT), IRT- (IRT-) LIKE PROTEIN TRANSPORTER"/>
    <property type="match status" value="1"/>
</dbReference>
<dbReference type="InterPro" id="IPR003689">
    <property type="entry name" value="ZIP"/>
</dbReference>
<sequence>MDQTIAKVICLVILFVTTLIFGWLPYFIIKRGGMSPRAVHIRSQIISYLNCFAGGVFLGACLLHMLAEGRETMEDYFKDVGKDVDFPVYETLTAGGLFLIAAVEQVAHHFLHNKVDNYDGRGDVEVVPGNNTNQGQETNGFARDTHGKPVIHYNATDGTVSAATESNGGAHPVQHIQHTPPAPHDHQNEMVQVLHAMQANPLRAFLLLGALSFHTIFDGLAVGLKTTSADIWQMFAAIAIHKTLVALCLGLQLFIVYREKVYKAFLWIFFFSLISPVGVVIGIAVTSGSVDNLAETLTSGILQAIATGTFLYVTFFEILKEELIEKRGFLRLFVTIIGFGGMALAKALDKD</sequence>
<proteinExistence type="predicted"/>
<comment type="subcellular location">
    <subcellularLocation>
        <location evidence="1">Membrane</location>
        <topology evidence="1">Multi-pass membrane protein</topology>
    </subcellularLocation>
</comment>
<feature type="transmembrane region" description="Helical" evidence="5">
    <location>
        <begin position="328"/>
        <end position="348"/>
    </location>
</feature>
<dbReference type="GeneID" id="101847373"/>
<reference evidence="7" key="1">
    <citation type="submission" date="2025-08" db="UniProtKB">
        <authorList>
            <consortium name="RefSeq"/>
        </authorList>
    </citation>
    <scope>IDENTIFICATION</scope>
</reference>
<evidence type="ECO:0000256" key="4">
    <source>
        <dbReference type="ARBA" id="ARBA00023136"/>
    </source>
</evidence>
<evidence type="ECO:0000256" key="2">
    <source>
        <dbReference type="ARBA" id="ARBA00022692"/>
    </source>
</evidence>
<keyword evidence="2 5" id="KW-0812">Transmembrane</keyword>